<evidence type="ECO:0000256" key="3">
    <source>
        <dbReference type="ARBA" id="ARBA00022448"/>
    </source>
</evidence>
<keyword evidence="11" id="KW-1133">Transmembrane helix</keyword>
<gene>
    <name evidence="14" type="ORF">K7C98_41200</name>
</gene>
<dbReference type="SUPFAM" id="SSF46626">
    <property type="entry name" value="Cytochrome c"/>
    <property type="match status" value="1"/>
</dbReference>
<dbReference type="InterPro" id="IPR008972">
    <property type="entry name" value="Cupredoxin"/>
</dbReference>
<evidence type="ECO:0000256" key="9">
    <source>
        <dbReference type="ARBA" id="ARBA00023136"/>
    </source>
</evidence>
<dbReference type="PROSITE" id="PS51007">
    <property type="entry name" value="CYTC"/>
    <property type="match status" value="1"/>
</dbReference>
<dbReference type="InterPro" id="IPR001505">
    <property type="entry name" value="Copper_CuA"/>
</dbReference>
<dbReference type="RefSeq" id="WP_224197419.1">
    <property type="nucleotide sequence ID" value="NZ_JAIRAU010000057.1"/>
</dbReference>
<keyword evidence="6" id="KW-0249">Electron transport</keyword>
<comment type="caution">
    <text evidence="14">The sequence shown here is derived from an EMBL/GenBank/DDBJ whole genome shotgun (WGS) entry which is preliminary data.</text>
</comment>
<dbReference type="PROSITE" id="PS50857">
    <property type="entry name" value="COX2_CUA"/>
    <property type="match status" value="1"/>
</dbReference>
<keyword evidence="7 10" id="KW-0408">Iron</keyword>
<dbReference type="Gene3D" id="2.60.40.420">
    <property type="entry name" value="Cupredoxins - blue copper proteins"/>
    <property type="match status" value="1"/>
</dbReference>
<dbReference type="Pfam" id="PF00116">
    <property type="entry name" value="COX2"/>
    <property type="match status" value="1"/>
</dbReference>
<sequence length="346" mass="36793">MTRFALSSSPDTASGRRRRATIRATDLALLAGVAALVACAGPQSALDPAGRGAERIAELFWWMTAGTVVVWAAVMALAFYVSTRRREPGPRAPGVLIVGGGVVLPVLVLTALLIWGLALLPSLLAGVDAEPTLFVTGRQFWWEVVYRTSDGRVVPLANELRLPVGRPAVLQLDSHDVIHSLWIPALAGKVDMIPGRVTRLTLEPSRTGVFRGLCAEYCGLSHAHMAFVVAVTEEHEFAEWLAHQAEPASAPASPLAARGQELLLAHGCGACHTIRGTLADGDVGPDLTHVGGRLSIAAGTLSSDPRAFQRWIEAPEQVKPGVHMPAFAMLPQADREALAAYLEGLK</sequence>
<evidence type="ECO:0000259" key="12">
    <source>
        <dbReference type="PROSITE" id="PS50857"/>
    </source>
</evidence>
<evidence type="ECO:0000256" key="2">
    <source>
        <dbReference type="ARBA" id="ARBA00007866"/>
    </source>
</evidence>
<evidence type="ECO:0000259" key="13">
    <source>
        <dbReference type="PROSITE" id="PS51007"/>
    </source>
</evidence>
<evidence type="ECO:0000256" key="10">
    <source>
        <dbReference type="PROSITE-ProRule" id="PRU00433"/>
    </source>
</evidence>
<dbReference type="PROSITE" id="PS00078">
    <property type="entry name" value="COX2"/>
    <property type="match status" value="1"/>
</dbReference>
<dbReference type="EMBL" id="JAIRAU010000057">
    <property type="protein sequence ID" value="MBZ5715685.1"/>
    <property type="molecule type" value="Genomic_DNA"/>
</dbReference>
<feature type="domain" description="Cytochrome c" evidence="13">
    <location>
        <begin position="254"/>
        <end position="346"/>
    </location>
</feature>
<dbReference type="SUPFAM" id="SSF49503">
    <property type="entry name" value="Cupredoxins"/>
    <property type="match status" value="1"/>
</dbReference>
<comment type="subcellular location">
    <subcellularLocation>
        <location evidence="1">Membrane</location>
    </subcellularLocation>
</comment>
<dbReference type="InterPro" id="IPR002429">
    <property type="entry name" value="CcO_II-like_C"/>
</dbReference>
<dbReference type="InterPro" id="IPR045187">
    <property type="entry name" value="CcO_II"/>
</dbReference>
<evidence type="ECO:0000313" key="15">
    <source>
        <dbReference type="Proteomes" id="UP001139031"/>
    </source>
</evidence>
<keyword evidence="15" id="KW-1185">Reference proteome</keyword>
<dbReference type="PANTHER" id="PTHR22888:SF9">
    <property type="entry name" value="CYTOCHROME C OXIDASE SUBUNIT 2"/>
    <property type="match status" value="1"/>
</dbReference>
<keyword evidence="9 11" id="KW-0472">Membrane</keyword>
<proteinExistence type="inferred from homology"/>
<evidence type="ECO:0000256" key="5">
    <source>
        <dbReference type="ARBA" id="ARBA00022723"/>
    </source>
</evidence>
<evidence type="ECO:0000256" key="11">
    <source>
        <dbReference type="SAM" id="Phobius"/>
    </source>
</evidence>
<evidence type="ECO:0000256" key="8">
    <source>
        <dbReference type="ARBA" id="ARBA00023008"/>
    </source>
</evidence>
<evidence type="ECO:0000313" key="14">
    <source>
        <dbReference type="EMBL" id="MBZ5715685.1"/>
    </source>
</evidence>
<dbReference type="InterPro" id="IPR036909">
    <property type="entry name" value="Cyt_c-like_dom_sf"/>
</dbReference>
<evidence type="ECO:0000256" key="6">
    <source>
        <dbReference type="ARBA" id="ARBA00022982"/>
    </source>
</evidence>
<dbReference type="Proteomes" id="UP001139031">
    <property type="component" value="Unassembled WGS sequence"/>
</dbReference>
<feature type="transmembrane region" description="Helical" evidence="11">
    <location>
        <begin position="61"/>
        <end position="82"/>
    </location>
</feature>
<organism evidence="14 15">
    <name type="scientific">Nannocystis pusilla</name>
    <dbReference type="NCBI Taxonomy" id="889268"/>
    <lineage>
        <taxon>Bacteria</taxon>
        <taxon>Pseudomonadati</taxon>
        <taxon>Myxococcota</taxon>
        <taxon>Polyangia</taxon>
        <taxon>Nannocystales</taxon>
        <taxon>Nannocystaceae</taxon>
        <taxon>Nannocystis</taxon>
    </lineage>
</organism>
<feature type="transmembrane region" description="Helical" evidence="11">
    <location>
        <begin position="94"/>
        <end position="118"/>
    </location>
</feature>
<feature type="domain" description="Cytochrome oxidase subunit II copper A binding" evidence="12">
    <location>
        <begin position="128"/>
        <end position="243"/>
    </location>
</feature>
<keyword evidence="3" id="KW-0813">Transport</keyword>
<keyword evidence="11" id="KW-0812">Transmembrane</keyword>
<reference evidence="14" key="1">
    <citation type="submission" date="2021-08" db="EMBL/GenBank/DDBJ databases">
        <authorList>
            <person name="Stevens D.C."/>
        </authorList>
    </citation>
    <scope>NUCLEOTIDE SEQUENCE</scope>
    <source>
        <strain evidence="14">DSM 53165</strain>
    </source>
</reference>
<dbReference type="PANTHER" id="PTHR22888">
    <property type="entry name" value="CYTOCHROME C OXIDASE, SUBUNIT II"/>
    <property type="match status" value="1"/>
</dbReference>
<protein>
    <submittedName>
        <fullName evidence="14">C-type cytochrome</fullName>
    </submittedName>
</protein>
<keyword evidence="5 10" id="KW-0479">Metal-binding</keyword>
<keyword evidence="8" id="KW-0186">Copper</keyword>
<evidence type="ECO:0000256" key="4">
    <source>
        <dbReference type="ARBA" id="ARBA00022617"/>
    </source>
</evidence>
<evidence type="ECO:0000256" key="7">
    <source>
        <dbReference type="ARBA" id="ARBA00023004"/>
    </source>
</evidence>
<accession>A0ABS7U5C2</accession>
<dbReference type="Pfam" id="PF00034">
    <property type="entry name" value="Cytochrom_C"/>
    <property type="match status" value="1"/>
</dbReference>
<comment type="similarity">
    <text evidence="2">Belongs to the cytochrome c oxidase subunit 2 family.</text>
</comment>
<evidence type="ECO:0000256" key="1">
    <source>
        <dbReference type="ARBA" id="ARBA00004370"/>
    </source>
</evidence>
<name>A0ABS7U5C2_9BACT</name>
<dbReference type="InterPro" id="IPR009056">
    <property type="entry name" value="Cyt_c-like_dom"/>
</dbReference>
<keyword evidence="4 10" id="KW-0349">Heme</keyword>